<dbReference type="GO" id="GO:0045202">
    <property type="term" value="C:synapse"/>
    <property type="evidence" value="ECO:0007669"/>
    <property type="project" value="TreeGrafter"/>
</dbReference>
<sequence length="571" mass="64274">MSIDLTPLYHVIRGQDMDYVMHSLGLNVIYGRTCCLTLLDLLYPVFIRVTRMYRVIRAEELHPTLVPSTSANSYLVLPLHPEVHEGLQASPNICASPSLSCETNERKCSMRALGMTNNPTHTSRRFSGQTSANTRTLGAEIERIGLTDYRQATVQLAYAYRNIIENYKEIEVAALSYRLSAEFGVKDRPNGVGECKVTTKVSARTSDNSSTTVLCPTGQTLHHPDNQLDSSTEIQVYSLRSDLVGPRHSLLDRYNGRTAREVLVLHQQNSRDHIRLSEKVFLGGVPVYGRTVTDTTCDNLQRGLSVFGPVTISWPKGTIVQSQNEQKHFDDEPKSEVKRGHCYAIFRDSTSVELLLSACQRRNKGCYLNLSSLCPGLKASHLDSIQVIPWDLNDIEQQSSDMKPDNLSKMTAKRVENHGIGARCGRKRQYYVFVGALHGMITARALFTMCADLFGNVKSVVLDTDAYHYPIGSGRVAFSSLQSFLAAVDTNFLHVESQFFRKTIQIDPYLEDALCSKCVSAPGVYFCRDLRCFDYFCPACWLQSHPWNTKHKPIRRTINQRQLRNLISSQL</sequence>
<dbReference type="Pfam" id="PF16366">
    <property type="entry name" value="CEBP_ZZ"/>
    <property type="match status" value="1"/>
</dbReference>
<comment type="caution">
    <text evidence="4">The sequence shown here is derived from an EMBL/GenBank/DDBJ whole genome shotgun (WGS) entry which is preliminary data.</text>
</comment>
<dbReference type="GO" id="GO:0003730">
    <property type="term" value="F:mRNA 3'-UTR binding"/>
    <property type="evidence" value="ECO:0007669"/>
    <property type="project" value="InterPro"/>
</dbReference>
<proteinExistence type="predicted"/>
<dbReference type="GO" id="GO:0000900">
    <property type="term" value="F:mRNA regulatory element binding translation repressor activity"/>
    <property type="evidence" value="ECO:0007669"/>
    <property type="project" value="TreeGrafter"/>
</dbReference>
<dbReference type="InterPro" id="IPR035979">
    <property type="entry name" value="RBD_domain_sf"/>
</dbReference>
<protein>
    <submittedName>
        <fullName evidence="4">Uncharacterized protein</fullName>
    </submittedName>
</protein>
<feature type="domain" description="RRM" evidence="3">
    <location>
        <begin position="277"/>
        <end position="373"/>
    </location>
</feature>
<evidence type="ECO:0000259" key="3">
    <source>
        <dbReference type="Pfam" id="PF16367"/>
    </source>
</evidence>
<evidence type="ECO:0000313" key="4">
    <source>
        <dbReference type="EMBL" id="CAL5140521.1"/>
    </source>
</evidence>
<dbReference type="EMBL" id="CAXLJL010000734">
    <property type="protein sequence ID" value="CAL5140521.1"/>
    <property type="molecule type" value="Genomic_DNA"/>
</dbReference>
<dbReference type="Gene3D" id="4.10.640.40">
    <property type="entry name" value="Cytoplasmic polyadenylation element-binding protein, ZZ domain"/>
    <property type="match status" value="1"/>
</dbReference>
<dbReference type="GO" id="GO:0005737">
    <property type="term" value="C:cytoplasm"/>
    <property type="evidence" value="ECO:0007669"/>
    <property type="project" value="TreeGrafter"/>
</dbReference>
<dbReference type="SUPFAM" id="SSF54928">
    <property type="entry name" value="RNA-binding domain, RBD"/>
    <property type="match status" value="1"/>
</dbReference>
<dbReference type="PANTHER" id="PTHR12566">
    <property type="entry name" value="CYTOPLASMIC POLYADENYLATION ELEMENT BINDING PROTEIN CPEB"/>
    <property type="match status" value="1"/>
</dbReference>
<dbReference type="InterPro" id="IPR038446">
    <property type="entry name" value="CEBP_ZZ_sf"/>
</dbReference>
<keyword evidence="1" id="KW-0694">RNA-binding</keyword>
<dbReference type="InterPro" id="IPR000504">
    <property type="entry name" value="RRM_dom"/>
</dbReference>
<dbReference type="GO" id="GO:0043022">
    <property type="term" value="F:ribosome binding"/>
    <property type="evidence" value="ECO:0007669"/>
    <property type="project" value="TreeGrafter"/>
</dbReference>
<gene>
    <name evidence="4" type="ORF">CDAUBV1_LOCUS15834</name>
</gene>
<reference evidence="4" key="1">
    <citation type="submission" date="2024-06" db="EMBL/GenBank/DDBJ databases">
        <authorList>
            <person name="Liu X."/>
            <person name="Lenzi L."/>
            <person name="Haldenby T S."/>
            <person name="Uol C."/>
        </authorList>
    </citation>
    <scope>NUCLEOTIDE SEQUENCE</scope>
</reference>
<dbReference type="CDD" id="cd19757">
    <property type="entry name" value="Bbox1"/>
    <property type="match status" value="1"/>
</dbReference>
<dbReference type="Gene3D" id="3.30.70.330">
    <property type="match status" value="2"/>
</dbReference>
<dbReference type="GO" id="GO:0005634">
    <property type="term" value="C:nucleus"/>
    <property type="evidence" value="ECO:0007669"/>
    <property type="project" value="TreeGrafter"/>
</dbReference>
<dbReference type="Pfam" id="PF16367">
    <property type="entry name" value="RRM_7"/>
    <property type="match status" value="1"/>
</dbReference>
<dbReference type="GO" id="GO:2000766">
    <property type="term" value="P:negative regulation of cytoplasmic translation"/>
    <property type="evidence" value="ECO:0007669"/>
    <property type="project" value="TreeGrafter"/>
</dbReference>
<dbReference type="GO" id="GO:0008135">
    <property type="term" value="F:translation factor activity, RNA binding"/>
    <property type="evidence" value="ECO:0007669"/>
    <property type="project" value="TreeGrafter"/>
</dbReference>
<evidence type="ECO:0000259" key="2">
    <source>
        <dbReference type="Pfam" id="PF16366"/>
    </source>
</evidence>
<dbReference type="InterPro" id="IPR034819">
    <property type="entry name" value="CPEB"/>
</dbReference>
<evidence type="ECO:0000256" key="1">
    <source>
        <dbReference type="ARBA" id="ARBA00022884"/>
    </source>
</evidence>
<dbReference type="PANTHER" id="PTHR12566:SF9">
    <property type="entry name" value="CYTOPLASMIC POLYADENYLATION ELEMENT-BINDING PROTEIN 1"/>
    <property type="match status" value="1"/>
</dbReference>
<evidence type="ECO:0000313" key="5">
    <source>
        <dbReference type="Proteomes" id="UP001497525"/>
    </source>
</evidence>
<dbReference type="InterPro" id="IPR032296">
    <property type="entry name" value="CEBP_ZZ"/>
</dbReference>
<accession>A0AAV2TWH8</accession>
<name>A0AAV2TWH8_CALDB</name>
<dbReference type="InterPro" id="IPR012677">
    <property type="entry name" value="Nucleotide-bd_a/b_plait_sf"/>
</dbReference>
<organism evidence="4 5">
    <name type="scientific">Calicophoron daubneyi</name>
    <name type="common">Rumen fluke</name>
    <name type="synonym">Paramphistomum daubneyi</name>
    <dbReference type="NCBI Taxonomy" id="300641"/>
    <lineage>
        <taxon>Eukaryota</taxon>
        <taxon>Metazoa</taxon>
        <taxon>Spiralia</taxon>
        <taxon>Lophotrochozoa</taxon>
        <taxon>Platyhelminthes</taxon>
        <taxon>Trematoda</taxon>
        <taxon>Digenea</taxon>
        <taxon>Plagiorchiida</taxon>
        <taxon>Pronocephalata</taxon>
        <taxon>Paramphistomoidea</taxon>
        <taxon>Paramphistomidae</taxon>
        <taxon>Calicophoron</taxon>
    </lineage>
</organism>
<feature type="domain" description="Cytoplasmic polyadenylation element-binding protein ZZ" evidence="2">
    <location>
        <begin position="502"/>
        <end position="556"/>
    </location>
</feature>
<dbReference type="GO" id="GO:0043005">
    <property type="term" value="C:neuron projection"/>
    <property type="evidence" value="ECO:0007669"/>
    <property type="project" value="TreeGrafter"/>
</dbReference>
<dbReference type="Proteomes" id="UP001497525">
    <property type="component" value="Unassembled WGS sequence"/>
</dbReference>
<dbReference type="AlphaFoldDB" id="A0AAV2TWH8"/>